<organism evidence="1 2">
    <name type="scientific">Mesorhizobium hungaricum</name>
    <dbReference type="NCBI Taxonomy" id="1566387"/>
    <lineage>
        <taxon>Bacteria</taxon>
        <taxon>Pseudomonadati</taxon>
        <taxon>Pseudomonadota</taxon>
        <taxon>Alphaproteobacteria</taxon>
        <taxon>Hyphomicrobiales</taxon>
        <taxon>Phyllobacteriaceae</taxon>
        <taxon>Mesorhizobium</taxon>
    </lineage>
</organism>
<sequence>MTDDSKHPSSSVAVDRYFLDESGHSGDLASAKAPDFAGQPFFALACVGAADAALLAAELDRLRVHYACGEGELKSTKLGKKLTPIAGELITFLGRHRWPLFVKLVDKRFFVAIHIVNHLLCGSYGLDDVDMASRNMIAEFLSDEDSDAVLLAYINACETLSVTSVAAVIDLLWDWLDRSDAEIARTAQMLTMFARDRVRKSSAKAEEFLPIADESATGKKVWMLPNLQCLTNIYARLNQSRPASLDGAQLVHDGQMQYAKVLEDSKTLMEQLAAEAALPIVPFADYRLRGRGDLIFATGKIEPCLQAADILAGCAMRFARDGKARKGRIEKPLREVFHRMIDAGNPMQATGINLVMSTRLLEALGVPHIPADFADRMFS</sequence>
<name>A0A1C2DCQ1_9HYPH</name>
<evidence type="ECO:0000313" key="1">
    <source>
        <dbReference type="EMBL" id="OCX12534.1"/>
    </source>
</evidence>
<dbReference type="RefSeq" id="WP_024922567.1">
    <property type="nucleotide sequence ID" value="NZ_MDEO01000036.1"/>
</dbReference>
<comment type="caution">
    <text evidence="1">The sequence shown here is derived from an EMBL/GenBank/DDBJ whole genome shotgun (WGS) entry which is preliminary data.</text>
</comment>
<dbReference type="InterPro" id="IPR024524">
    <property type="entry name" value="DUF3800"/>
</dbReference>
<dbReference type="OrthoDB" id="9134940at2"/>
<dbReference type="STRING" id="1566387.QV13_23280"/>
<protein>
    <recommendedName>
        <fullName evidence="3">DUF3800 domain-containing protein</fullName>
    </recommendedName>
</protein>
<dbReference type="EMBL" id="MDEO01000036">
    <property type="protein sequence ID" value="OCX12534.1"/>
    <property type="molecule type" value="Genomic_DNA"/>
</dbReference>
<dbReference type="Proteomes" id="UP000094412">
    <property type="component" value="Unassembled WGS sequence"/>
</dbReference>
<evidence type="ECO:0008006" key="3">
    <source>
        <dbReference type="Google" id="ProtNLM"/>
    </source>
</evidence>
<reference evidence="1 2" key="1">
    <citation type="submission" date="2016-08" db="EMBL/GenBank/DDBJ databases">
        <title>Whole genome sequence of Mesorhizobium sp. strain UASWS1009 isolated from industrial sewage.</title>
        <authorList>
            <person name="Crovadore J."/>
            <person name="Calmin G."/>
            <person name="Chablais R."/>
            <person name="Cochard B."/>
            <person name="Lefort F."/>
        </authorList>
    </citation>
    <scope>NUCLEOTIDE SEQUENCE [LARGE SCALE GENOMIC DNA]</scope>
    <source>
        <strain evidence="1 2">UASWS1009</strain>
    </source>
</reference>
<keyword evidence="2" id="KW-1185">Reference proteome</keyword>
<evidence type="ECO:0000313" key="2">
    <source>
        <dbReference type="Proteomes" id="UP000094412"/>
    </source>
</evidence>
<proteinExistence type="predicted"/>
<gene>
    <name evidence="1" type="ORF">QV13_23280</name>
</gene>
<dbReference type="AlphaFoldDB" id="A0A1C2DCQ1"/>
<dbReference type="Pfam" id="PF12686">
    <property type="entry name" value="DUF3800"/>
    <property type="match status" value="1"/>
</dbReference>
<accession>A0A1C2DCQ1</accession>